<name>A0ACC2V765_9TREE</name>
<sequence length="1012" mass="107337">MEADLAQAGQGQSRPGTTTTGGGAGKDKLEPAPHLFVGGVPSPSPLSSSAGAANAAGGARKATPQQQQQPQPQQQQQQQHPYAFARSGDSPTAATSMGSLRDSPRKDRGASPSTNAGPSLGSGETPTVASLSGAASSSSAVPVRPGRLHDRSVSTSGLPVGSGGGSGGILSLADVRRRCVKFILADDGSTRVVDLESCADGVEVMYKVLKKFGKVRDGGAGGRGGREDEEADEGTSGEEEMSGAEYEGRAGREDARKLVVDGWAVFVTSPIGHESETALTERELLAICQSSLDDPVRARGLTVRRLKKLGNRKDIEGFFGEVVPPTTVISPTSPMYLASSRITMPPEREELPLQQQAAQGKRLNRASMSSVMSALGVNVGSAPSLPALPFTQESLHPSPPATTTAPKSPSSGSFLASRGRKMYNFFGHRPPSELISTHLADYFPSAKRKDLERGYRNSMLRFGNADGSAAGGNSSTTTSAAGGVGDSNRASYASSRTSSLENQLPSRFSIASSSSSGGGAGNRASHVSTMSGYEGSSAAAAAERSLVPRFAVSADDDGDRSFSDETGRFTSESYGGGGGGGGGSDEQQRGGASSSSSRHHHHRSRRNSALSTKSRVSMFRRDRRKSETPSMLTVDEITAEFEQRRASVITFAESEQEAEDAANRFSVSSSVGGGVGVAPGGLGKRSSKAFFRGPGLLPQAESEEEWNEDSLEEESDECSEEDEEDEEDESEEEVAEEIEDEQGKAFTSTGSKRSIKWIKGALIGAGSFGQVYLGMDAHNGLLMAVKQVDLSLGVQNEEKKRSMMTALQREIELLRELQHENIVQYLDSSADEKHLNIFLEYVPGGSVTALLSNYGAFEEALVKNFVRQILTGLEYLHGKGIVHRDIKGANILVDNKGGVKISDFGISKKVENRSVFWMAPEVVKQTAYTKKADIWSVGCLVIEMLTGSHPWPDLTQMQAIFRIGQMAKPTLPTDISAEAVGLLERTFEIDHHARPDAGELLADAWLARACSI</sequence>
<accession>A0ACC2V765</accession>
<keyword evidence="2" id="KW-1185">Reference proteome</keyword>
<dbReference type="Proteomes" id="UP001241377">
    <property type="component" value="Unassembled WGS sequence"/>
</dbReference>
<gene>
    <name evidence="1" type="ORF">QFC19_007653</name>
</gene>
<reference evidence="1" key="1">
    <citation type="submission" date="2023-04" db="EMBL/GenBank/DDBJ databases">
        <title>Draft Genome sequencing of Naganishia species isolated from polar environments using Oxford Nanopore Technology.</title>
        <authorList>
            <person name="Leo P."/>
            <person name="Venkateswaran K."/>
        </authorList>
    </citation>
    <scope>NUCLEOTIDE SEQUENCE</scope>
    <source>
        <strain evidence="1">MNA-CCFEE 5261</strain>
    </source>
</reference>
<evidence type="ECO:0000313" key="1">
    <source>
        <dbReference type="EMBL" id="KAJ9095198.1"/>
    </source>
</evidence>
<dbReference type="EMBL" id="JASBWR010000103">
    <property type="protein sequence ID" value="KAJ9095198.1"/>
    <property type="molecule type" value="Genomic_DNA"/>
</dbReference>
<proteinExistence type="predicted"/>
<protein>
    <submittedName>
        <fullName evidence="1">Uncharacterized protein</fullName>
    </submittedName>
</protein>
<comment type="caution">
    <text evidence="1">The sequence shown here is derived from an EMBL/GenBank/DDBJ whole genome shotgun (WGS) entry which is preliminary data.</text>
</comment>
<organism evidence="1 2">
    <name type="scientific">Naganishia cerealis</name>
    <dbReference type="NCBI Taxonomy" id="610337"/>
    <lineage>
        <taxon>Eukaryota</taxon>
        <taxon>Fungi</taxon>
        <taxon>Dikarya</taxon>
        <taxon>Basidiomycota</taxon>
        <taxon>Agaricomycotina</taxon>
        <taxon>Tremellomycetes</taxon>
        <taxon>Filobasidiales</taxon>
        <taxon>Filobasidiaceae</taxon>
        <taxon>Naganishia</taxon>
    </lineage>
</organism>
<evidence type="ECO:0000313" key="2">
    <source>
        <dbReference type="Proteomes" id="UP001241377"/>
    </source>
</evidence>